<dbReference type="Proteomes" id="UP000252733">
    <property type="component" value="Unassembled WGS sequence"/>
</dbReference>
<keyword evidence="1" id="KW-0812">Transmembrane</keyword>
<organism evidence="2 3">
    <name type="scientific">Marinilabilia salmonicolor</name>
    <dbReference type="NCBI Taxonomy" id="989"/>
    <lineage>
        <taxon>Bacteria</taxon>
        <taxon>Pseudomonadati</taxon>
        <taxon>Bacteroidota</taxon>
        <taxon>Bacteroidia</taxon>
        <taxon>Marinilabiliales</taxon>
        <taxon>Marinilabiliaceae</taxon>
        <taxon>Marinilabilia</taxon>
    </lineage>
</organism>
<accession>A0A368UN92</accession>
<comment type="caution">
    <text evidence="2">The sequence shown here is derived from an EMBL/GenBank/DDBJ whole genome shotgun (WGS) entry which is preliminary data.</text>
</comment>
<evidence type="ECO:0000313" key="3">
    <source>
        <dbReference type="Proteomes" id="UP000252733"/>
    </source>
</evidence>
<reference evidence="2 3" key="1">
    <citation type="submission" date="2018-07" db="EMBL/GenBank/DDBJ databases">
        <title>Freshwater and sediment microbial communities from various areas in North America, analyzing microbe dynamics in response to fracking.</title>
        <authorList>
            <person name="Lamendella R."/>
        </authorList>
    </citation>
    <scope>NUCLEOTIDE SEQUENCE [LARGE SCALE GENOMIC DNA]</scope>
    <source>
        <strain evidence="2 3">160A</strain>
    </source>
</reference>
<evidence type="ECO:0000256" key="1">
    <source>
        <dbReference type="SAM" id="Phobius"/>
    </source>
</evidence>
<proteinExistence type="predicted"/>
<keyword evidence="1" id="KW-0472">Membrane</keyword>
<name>A0A368UN92_9BACT</name>
<keyword evidence="3" id="KW-1185">Reference proteome</keyword>
<dbReference type="AlphaFoldDB" id="A0A368UN92"/>
<dbReference type="RefSeq" id="WP_114437701.1">
    <property type="nucleotide sequence ID" value="NZ_QPIZ01000023.1"/>
</dbReference>
<keyword evidence="1" id="KW-1133">Transmembrane helix</keyword>
<sequence>MPKNNYVISREKAEVFDAMGIPYEGYVAGVGYQSLHAFALGSCYFQNSNYCIPHFQPVMDASLEEKIKSLRIDGDDLMDKLVKINVGGEPTINMGHGKYLKLSDNCEIVAQVEDGKRFRFGYRDHVNGKEEIIRGKLAEFDDVFGNSELLFDDFKMCNSDNRGSSGILPEKENDGQWLKTANQVNMISGEVFDMGTKVRMNLERIHTSEALVNNRLANGGLAGKYNVLRESAGYMRKFKNVSKYGGRFFFGTGIFLSGVDLGMGLYYGDNSRATFAFLDIVVTTTLFLSGVGIVGIPIYMLYKSIFSPPQIISRPFNPNELHRPYYCEPDNLKVELPFLLK</sequence>
<evidence type="ECO:0000313" key="2">
    <source>
        <dbReference type="EMBL" id="RCW30247.1"/>
    </source>
</evidence>
<gene>
    <name evidence="2" type="ORF">DFO77_12373</name>
</gene>
<protein>
    <submittedName>
        <fullName evidence="2">Uncharacterized protein</fullName>
    </submittedName>
</protein>
<feature type="transmembrane region" description="Helical" evidence="1">
    <location>
        <begin position="244"/>
        <end position="268"/>
    </location>
</feature>
<feature type="transmembrane region" description="Helical" evidence="1">
    <location>
        <begin position="280"/>
        <end position="302"/>
    </location>
</feature>
<dbReference type="EMBL" id="QPIZ01000023">
    <property type="protein sequence ID" value="RCW30247.1"/>
    <property type="molecule type" value="Genomic_DNA"/>
</dbReference>